<dbReference type="InterPro" id="IPR029278">
    <property type="entry name" value="Imm26"/>
</dbReference>
<dbReference type="Pfam" id="PF15428">
    <property type="entry name" value="Imm26"/>
    <property type="match status" value="1"/>
</dbReference>
<proteinExistence type="predicted"/>
<dbReference type="AlphaFoldDB" id="A0A1X3CMU5"/>
<sequence>MSKIELWDWNKKKRTMLRFIKVGDIVCFEINEPKKKYGYGILIAKLDDGWFACKVYDIQHIDPNSITEKEIIEANQFGDIFILDVYSTLDVKKYINDGEWRILGHYGDFKLSQDEIDNTFFEYGVSGMKRKINLLGDEQEISDQEAESYLPYSPVTGDDAKRWYIKYD</sequence>
<dbReference type="KEGG" id="nani:NCTC12227_00436"/>
<evidence type="ECO:0000313" key="1">
    <source>
        <dbReference type="EMBL" id="VEJ20726.1"/>
    </source>
</evidence>
<gene>
    <name evidence="1" type="ORF">NCTC12227_00436</name>
</gene>
<dbReference type="Proteomes" id="UP000268229">
    <property type="component" value="Chromosome"/>
</dbReference>
<dbReference type="EMBL" id="LR134516">
    <property type="protein sequence ID" value="VEJ20726.1"/>
    <property type="molecule type" value="Genomic_DNA"/>
</dbReference>
<reference evidence="1 2" key="1">
    <citation type="submission" date="2018-12" db="EMBL/GenBank/DDBJ databases">
        <authorList>
            <consortium name="Pathogen Informatics"/>
        </authorList>
    </citation>
    <scope>NUCLEOTIDE SEQUENCE [LARGE SCALE GENOMIC DNA]</scope>
    <source>
        <strain evidence="1 2">NCTC12227</strain>
    </source>
</reference>
<dbReference type="RefSeq" id="WP_158087720.1">
    <property type="nucleotide sequence ID" value="NZ_LR134440.1"/>
</dbReference>
<keyword evidence="2" id="KW-1185">Reference proteome</keyword>
<accession>A0A1X3CMU5</accession>
<organism evidence="1 2">
    <name type="scientific">Neisseria animaloris</name>
    <dbReference type="NCBI Taxonomy" id="326522"/>
    <lineage>
        <taxon>Bacteria</taxon>
        <taxon>Pseudomonadati</taxon>
        <taxon>Pseudomonadota</taxon>
        <taxon>Betaproteobacteria</taxon>
        <taxon>Neisseriales</taxon>
        <taxon>Neisseriaceae</taxon>
        <taxon>Neisseria</taxon>
    </lineage>
</organism>
<name>A0A1X3CMU5_9NEIS</name>
<protein>
    <submittedName>
        <fullName evidence="1">Uncharacterized protein</fullName>
    </submittedName>
</protein>
<evidence type="ECO:0000313" key="2">
    <source>
        <dbReference type="Proteomes" id="UP000268229"/>
    </source>
</evidence>